<dbReference type="CDD" id="cd03214">
    <property type="entry name" value="ABC_Iron-Siderophores_B12_Hemin"/>
    <property type="match status" value="1"/>
</dbReference>
<evidence type="ECO:0000256" key="4">
    <source>
        <dbReference type="ARBA" id="ARBA00022496"/>
    </source>
</evidence>
<evidence type="ECO:0000256" key="3">
    <source>
        <dbReference type="ARBA" id="ARBA00022475"/>
    </source>
</evidence>
<dbReference type="PROSITE" id="PS50893">
    <property type="entry name" value="ABC_TRANSPORTER_2"/>
    <property type="match status" value="1"/>
</dbReference>
<evidence type="ECO:0000313" key="12">
    <source>
        <dbReference type="Proteomes" id="UP000007882"/>
    </source>
</evidence>
<evidence type="ECO:0000256" key="1">
    <source>
        <dbReference type="ARBA" id="ARBA00004202"/>
    </source>
</evidence>
<keyword evidence="12" id="KW-1185">Reference proteome</keyword>
<keyword evidence="4" id="KW-0410">Iron transport</keyword>
<dbReference type="InterPro" id="IPR051535">
    <property type="entry name" value="Siderophore_ABC-ATPase"/>
</dbReference>
<keyword evidence="8" id="KW-0406">Ion transport</keyword>
<keyword evidence="9" id="KW-0472">Membrane</keyword>
<dbReference type="GO" id="GO:0016887">
    <property type="term" value="F:ATP hydrolysis activity"/>
    <property type="evidence" value="ECO:0007669"/>
    <property type="project" value="InterPro"/>
</dbReference>
<dbReference type="eggNOG" id="COG1120">
    <property type="taxonomic scope" value="Bacteria"/>
</dbReference>
<dbReference type="STRING" id="512565.AMIS_52870"/>
<dbReference type="FunFam" id="3.40.50.300:FF:000134">
    <property type="entry name" value="Iron-enterobactin ABC transporter ATP-binding protein"/>
    <property type="match status" value="1"/>
</dbReference>
<evidence type="ECO:0000259" key="10">
    <source>
        <dbReference type="PROSITE" id="PS50893"/>
    </source>
</evidence>
<dbReference type="Proteomes" id="UP000007882">
    <property type="component" value="Chromosome"/>
</dbReference>
<dbReference type="PROSITE" id="PS00211">
    <property type="entry name" value="ABC_TRANSPORTER_1"/>
    <property type="match status" value="1"/>
</dbReference>
<dbReference type="KEGG" id="ams:AMIS_52870"/>
<evidence type="ECO:0000313" key="11">
    <source>
        <dbReference type="EMBL" id="BAL90507.1"/>
    </source>
</evidence>
<dbReference type="GO" id="GO:0005524">
    <property type="term" value="F:ATP binding"/>
    <property type="evidence" value="ECO:0007669"/>
    <property type="project" value="UniProtKB-KW"/>
</dbReference>
<proteinExistence type="predicted"/>
<evidence type="ECO:0000256" key="9">
    <source>
        <dbReference type="ARBA" id="ARBA00023136"/>
    </source>
</evidence>
<dbReference type="SUPFAM" id="SSF52540">
    <property type="entry name" value="P-loop containing nucleoside triphosphate hydrolases"/>
    <property type="match status" value="1"/>
</dbReference>
<evidence type="ECO:0000256" key="6">
    <source>
        <dbReference type="ARBA" id="ARBA00022840"/>
    </source>
</evidence>
<comment type="subcellular location">
    <subcellularLocation>
        <location evidence="1">Cell membrane</location>
        <topology evidence="1">Peripheral membrane protein</topology>
    </subcellularLocation>
</comment>
<dbReference type="InterPro" id="IPR017871">
    <property type="entry name" value="ABC_transporter-like_CS"/>
</dbReference>
<dbReference type="GO" id="GO:0006826">
    <property type="term" value="P:iron ion transport"/>
    <property type="evidence" value="ECO:0007669"/>
    <property type="project" value="UniProtKB-KW"/>
</dbReference>
<evidence type="ECO:0000256" key="7">
    <source>
        <dbReference type="ARBA" id="ARBA00023004"/>
    </source>
</evidence>
<dbReference type="GO" id="GO:0005886">
    <property type="term" value="C:plasma membrane"/>
    <property type="evidence" value="ECO:0007669"/>
    <property type="project" value="UniProtKB-SubCell"/>
</dbReference>
<feature type="domain" description="ABC transporter" evidence="10">
    <location>
        <begin position="5"/>
        <end position="241"/>
    </location>
</feature>
<dbReference type="PANTHER" id="PTHR42771">
    <property type="entry name" value="IRON(3+)-HYDROXAMATE IMPORT ATP-BINDING PROTEIN FHUC"/>
    <property type="match status" value="1"/>
</dbReference>
<dbReference type="PANTHER" id="PTHR42771:SF2">
    <property type="entry name" value="IRON(3+)-HYDROXAMATE IMPORT ATP-BINDING PROTEIN FHUC"/>
    <property type="match status" value="1"/>
</dbReference>
<name>I0HBX0_ACTM4</name>
<gene>
    <name evidence="11" type="ordered locus">AMIS_52870</name>
</gene>
<dbReference type="Pfam" id="PF00005">
    <property type="entry name" value="ABC_tran"/>
    <property type="match status" value="1"/>
</dbReference>
<reference evidence="11 12" key="1">
    <citation type="submission" date="2012-02" db="EMBL/GenBank/DDBJ databases">
        <title>Complete genome sequence of Actinoplanes missouriensis 431 (= NBRC 102363).</title>
        <authorList>
            <person name="Ohnishi Y."/>
            <person name="Ishikawa J."/>
            <person name="Sekine M."/>
            <person name="Hosoyama A."/>
            <person name="Harada T."/>
            <person name="Narita H."/>
            <person name="Hata T."/>
            <person name="Konno Y."/>
            <person name="Tutikane K."/>
            <person name="Fujita N."/>
            <person name="Horinouchi S."/>
            <person name="Hayakawa M."/>
        </authorList>
    </citation>
    <scope>NUCLEOTIDE SEQUENCE [LARGE SCALE GENOMIC DNA]</scope>
    <source>
        <strain evidence="12">ATCC 14538 / DSM 43046 / CBS 188.64 / JCM 3121 / NBRC 102363 / NCIMB 12654 / NRRL B-3342 / UNCC 431</strain>
    </source>
</reference>
<dbReference type="InterPro" id="IPR003593">
    <property type="entry name" value="AAA+_ATPase"/>
</dbReference>
<evidence type="ECO:0000256" key="2">
    <source>
        <dbReference type="ARBA" id="ARBA00022448"/>
    </source>
</evidence>
<dbReference type="AlphaFoldDB" id="I0HBX0"/>
<dbReference type="SMART" id="SM00382">
    <property type="entry name" value="AAA"/>
    <property type="match status" value="1"/>
</dbReference>
<keyword evidence="7" id="KW-0408">Iron</keyword>
<dbReference type="EMBL" id="AP012319">
    <property type="protein sequence ID" value="BAL90507.1"/>
    <property type="molecule type" value="Genomic_DNA"/>
</dbReference>
<keyword evidence="5" id="KW-0547">Nucleotide-binding</keyword>
<keyword evidence="6 11" id="KW-0067">ATP-binding</keyword>
<keyword evidence="3" id="KW-1003">Cell membrane</keyword>
<protein>
    <submittedName>
        <fullName evidence="11">Putative ABC transporter ATP-binding protein</fullName>
    </submittedName>
</protein>
<dbReference type="RefSeq" id="WP_014445395.1">
    <property type="nucleotide sequence ID" value="NC_017093.1"/>
</dbReference>
<keyword evidence="2" id="KW-0813">Transport</keyword>
<dbReference type="Gene3D" id="3.40.50.300">
    <property type="entry name" value="P-loop containing nucleotide triphosphate hydrolases"/>
    <property type="match status" value="1"/>
</dbReference>
<dbReference type="PATRIC" id="fig|512565.3.peg.5281"/>
<dbReference type="HOGENOM" id="CLU_000604_1_11_11"/>
<organism evidence="11 12">
    <name type="scientific">Actinoplanes missouriensis (strain ATCC 14538 / DSM 43046 / CBS 188.64 / JCM 3121 / NBRC 102363 / NCIMB 12654 / NRRL B-3342 / UNCC 431)</name>
    <dbReference type="NCBI Taxonomy" id="512565"/>
    <lineage>
        <taxon>Bacteria</taxon>
        <taxon>Bacillati</taxon>
        <taxon>Actinomycetota</taxon>
        <taxon>Actinomycetes</taxon>
        <taxon>Micromonosporales</taxon>
        <taxon>Micromonosporaceae</taxon>
        <taxon>Actinoplanes</taxon>
    </lineage>
</organism>
<dbReference type="InterPro" id="IPR027417">
    <property type="entry name" value="P-loop_NTPase"/>
</dbReference>
<sequence length="262" mass="28430">MNGRLRGANLDLSYGDVQVTKNLDIPVADGRISVIIGPNGCGKSTVLRALGRLLRPGGGEVLLDGRRIDRTPTRDVARVLGVLPQSPAAPDGLTVADLVMRGRHPHQSWFRQWSGDDESLVADALRWTGMLEYASRPVDALSGGQRQRAWISMALAQGTDLLLLDEPTTFLDLAHQIDVLDLIRRLHREKGRTVVMVLHDLSLAARYADVLIAMKDGRIVASGAPEEVLTPELLDEVFGLHAMVVPDPATGTPLVVPIPRTT</sequence>
<dbReference type="InterPro" id="IPR003439">
    <property type="entry name" value="ABC_transporter-like_ATP-bd"/>
</dbReference>
<evidence type="ECO:0000256" key="8">
    <source>
        <dbReference type="ARBA" id="ARBA00023065"/>
    </source>
</evidence>
<evidence type="ECO:0000256" key="5">
    <source>
        <dbReference type="ARBA" id="ARBA00022741"/>
    </source>
</evidence>
<accession>I0HBX0</accession>